<sequence>LFILTIRYSCYIDVWKSQVPAISPTYANISEQELENYLLTLVALEENLCERQQLKAEMEKVLKKIKSINMSKSDQAEDDLYDSGDEELFAADILTKIIRNEERMAASNNRIGGNSIIMTSNPN</sequence>
<reference evidence="2" key="1">
    <citation type="submission" date="2015-04" db="EMBL/GenBank/DDBJ databases">
        <title>The genome sequence of the plant pathogenic Rhizarian Plasmodiophora brassicae reveals insights in its biotrophic life cycle and the origin of chitin synthesis.</title>
        <authorList>
            <person name="Schwelm A."/>
            <person name="Fogelqvist J."/>
            <person name="Knaust A."/>
            <person name="Julke S."/>
            <person name="Lilja T."/>
            <person name="Dhandapani V."/>
            <person name="Bonilla-Rosso G."/>
            <person name="Karlsson M."/>
            <person name="Shevchenko A."/>
            <person name="Choi S.R."/>
            <person name="Kim H.G."/>
            <person name="Park J.Y."/>
            <person name="Lim Y.P."/>
            <person name="Ludwig-Muller J."/>
            <person name="Dixelius C."/>
        </authorList>
    </citation>
    <scope>NUCLEOTIDE SEQUENCE</scope>
    <source>
        <tissue evidence="2">Potato root galls</tissue>
    </source>
</reference>
<evidence type="ECO:0000256" key="1">
    <source>
        <dbReference type="SAM" id="Coils"/>
    </source>
</evidence>
<name>A0A0H5QLF7_9EUKA</name>
<keyword evidence="1" id="KW-0175">Coiled coil</keyword>
<protein>
    <submittedName>
        <fullName evidence="2">Uncharacterized protein</fullName>
    </submittedName>
</protein>
<organism evidence="2">
    <name type="scientific">Spongospora subterranea</name>
    <dbReference type="NCBI Taxonomy" id="70186"/>
    <lineage>
        <taxon>Eukaryota</taxon>
        <taxon>Sar</taxon>
        <taxon>Rhizaria</taxon>
        <taxon>Endomyxa</taxon>
        <taxon>Phytomyxea</taxon>
        <taxon>Plasmodiophorida</taxon>
        <taxon>Plasmodiophoridae</taxon>
        <taxon>Spongospora</taxon>
    </lineage>
</organism>
<accession>A0A0H5QLF7</accession>
<proteinExistence type="predicted"/>
<dbReference type="AlphaFoldDB" id="A0A0H5QLF7"/>
<feature type="non-terminal residue" evidence="2">
    <location>
        <position position="1"/>
    </location>
</feature>
<evidence type="ECO:0000313" key="2">
    <source>
        <dbReference type="EMBL" id="CRZ02191.1"/>
    </source>
</evidence>
<feature type="coiled-coil region" evidence="1">
    <location>
        <begin position="27"/>
        <end position="71"/>
    </location>
</feature>
<dbReference type="EMBL" id="HACM01001749">
    <property type="protein sequence ID" value="CRZ02191.1"/>
    <property type="molecule type" value="Transcribed_RNA"/>
</dbReference>